<dbReference type="Pfam" id="PF01126">
    <property type="entry name" value="Heme_oxygenase"/>
    <property type="match status" value="1"/>
</dbReference>
<dbReference type="Proteomes" id="UP001596958">
    <property type="component" value="Unassembled WGS sequence"/>
</dbReference>
<dbReference type="InterPro" id="IPR016084">
    <property type="entry name" value="Haem_Oase-like_multi-hlx"/>
</dbReference>
<evidence type="ECO:0000313" key="1">
    <source>
        <dbReference type="EMBL" id="MFD0748714.1"/>
    </source>
</evidence>
<gene>
    <name evidence="1" type="ORF">ACFQZS_01080</name>
</gene>
<dbReference type="SUPFAM" id="SSF48613">
    <property type="entry name" value="Heme oxygenase-like"/>
    <property type="match status" value="1"/>
</dbReference>
<dbReference type="RefSeq" id="WP_377096376.1">
    <property type="nucleotide sequence ID" value="NZ_JBHTHU010000001.1"/>
</dbReference>
<keyword evidence="2" id="KW-1185">Reference proteome</keyword>
<dbReference type="InterPro" id="IPR016053">
    <property type="entry name" value="Haem_Oase-like"/>
</dbReference>
<reference evidence="2" key="1">
    <citation type="journal article" date="2019" name="Int. J. Syst. Evol. Microbiol.">
        <title>The Global Catalogue of Microorganisms (GCM) 10K type strain sequencing project: providing services to taxonomists for standard genome sequencing and annotation.</title>
        <authorList>
            <consortium name="The Broad Institute Genomics Platform"/>
            <consortium name="The Broad Institute Genome Sequencing Center for Infectious Disease"/>
            <person name="Wu L."/>
            <person name="Ma J."/>
        </authorList>
    </citation>
    <scope>NUCLEOTIDE SEQUENCE [LARGE SCALE GENOMIC DNA]</scope>
    <source>
        <strain evidence="2">CCUG 63418</strain>
    </source>
</reference>
<organism evidence="1 2">
    <name type="scientific">Mucilaginibacter calamicampi</name>
    <dbReference type="NCBI Taxonomy" id="1302352"/>
    <lineage>
        <taxon>Bacteria</taxon>
        <taxon>Pseudomonadati</taxon>
        <taxon>Bacteroidota</taxon>
        <taxon>Sphingobacteriia</taxon>
        <taxon>Sphingobacteriales</taxon>
        <taxon>Sphingobacteriaceae</taxon>
        <taxon>Mucilaginibacter</taxon>
    </lineage>
</organism>
<dbReference type="EMBL" id="JBHTHU010000001">
    <property type="protein sequence ID" value="MFD0748714.1"/>
    <property type="molecule type" value="Genomic_DNA"/>
</dbReference>
<evidence type="ECO:0000313" key="2">
    <source>
        <dbReference type="Proteomes" id="UP001596958"/>
    </source>
</evidence>
<accession>A0ABW2YR85</accession>
<sequence length="188" mass="20908">MLTEKIKTATLQYHQETEKILIGKMKSMRSLNDYSAILKLFYGYFGGLEQRVDQYIDANNLSDYAGRRKTAALATDIEALGETLPRKAEGGELPTIENELQAFGALYVIEGSTLGGKIISKMVQQHLGITDGKGLSFFDGYGDDTGKKWSAFQQALNNIGMSPEREDAVIAAANDTFAKFRDWLEYKD</sequence>
<comment type="caution">
    <text evidence="1">The sequence shown here is derived from an EMBL/GenBank/DDBJ whole genome shotgun (WGS) entry which is preliminary data.</text>
</comment>
<dbReference type="Gene3D" id="1.20.910.10">
    <property type="entry name" value="Heme oxygenase-like"/>
    <property type="match status" value="1"/>
</dbReference>
<dbReference type="CDD" id="cd19166">
    <property type="entry name" value="HemeO-bac"/>
    <property type="match status" value="1"/>
</dbReference>
<name>A0ABW2YR85_9SPHI</name>
<proteinExistence type="predicted"/>
<protein>
    <submittedName>
        <fullName evidence="1">Biliverdin-producing heme oxygenase</fullName>
    </submittedName>
</protein>